<organism evidence="1 2">
    <name type="scientific">Pelobium manganitolerans</name>
    <dbReference type="NCBI Taxonomy" id="1842495"/>
    <lineage>
        <taxon>Bacteria</taxon>
        <taxon>Pseudomonadati</taxon>
        <taxon>Bacteroidota</taxon>
        <taxon>Sphingobacteriia</taxon>
        <taxon>Sphingobacteriales</taxon>
        <taxon>Sphingobacteriaceae</taxon>
        <taxon>Pelobium</taxon>
    </lineage>
</organism>
<evidence type="ECO:0000313" key="1">
    <source>
        <dbReference type="EMBL" id="RKD17320.1"/>
    </source>
</evidence>
<reference evidence="1 2" key="1">
    <citation type="submission" date="2016-07" db="EMBL/GenBank/DDBJ databases">
        <title>Genome of Pelobium manganitolerans.</title>
        <authorList>
            <person name="Wu S."/>
            <person name="Wang G."/>
        </authorList>
    </citation>
    <scope>NUCLEOTIDE SEQUENCE [LARGE SCALE GENOMIC DNA]</scope>
    <source>
        <strain evidence="1 2">YS-25</strain>
    </source>
</reference>
<dbReference type="InterPro" id="IPR012334">
    <property type="entry name" value="Pectin_lyas_fold"/>
</dbReference>
<dbReference type="Pfam" id="PF14592">
    <property type="entry name" value="Chondroitinas_B"/>
    <property type="match status" value="1"/>
</dbReference>
<dbReference type="OrthoDB" id="6475864at2"/>
<dbReference type="Proteomes" id="UP000283433">
    <property type="component" value="Unassembled WGS sequence"/>
</dbReference>
<proteinExistence type="predicted"/>
<dbReference type="SMR" id="A0A419S7M6"/>
<accession>A0A419S7M6</accession>
<dbReference type="InterPro" id="IPR039513">
    <property type="entry name" value="PL-6"/>
</dbReference>
<dbReference type="InterPro" id="IPR011050">
    <property type="entry name" value="Pectin_lyase_fold/virulence"/>
</dbReference>
<gene>
    <name evidence="1" type="ORF">BCY91_03775</name>
</gene>
<sequence length="488" mass="54147">MACKAKVQMPEKPTSYSVKNNQEIYDKLAVLKPGDSLLLADGEYTDLKLIATKSGLPEKLIIIAPKNPGKVFITGDAKVEIRADYTVLKGLYFKNGNRNPDQWKSHGPGVIAIYGSHNRVTECVFDNFDQANSAYITTSLTASGQVPKHCRIDHCVFVGKTTLDQVINLNNGVAAVKDGSYAGPAMYHRIDHCFFSNPPKKGNAGGGIRIGYYRNDVGRCLVDSNLFYRQDSEAEIITSKSQENVFYANTIVNCQGTLNFRHGDKQVALNNFYISTDNKLGYGGMFIWGSKHIIANNYFSLKKTIASRGNAALYFNPGAKASEHALAFDILLANNMFKDNAGYAINFEPLLDRRIQDAKDQGLTFFLPYGINATGNAFIATASPKFDLFLGDVNQQKFENNYSVGISKNYGLGIKTLNANIAKEDFYRPQELTGYQPSQFNNIPNIEGINLNIQQIVNSGIKGKPLSWDDVRPSWLLEIPNDYWKDGE</sequence>
<name>A0A419S7M6_9SPHI</name>
<dbReference type="CDD" id="cd14251">
    <property type="entry name" value="PL-6"/>
    <property type="match status" value="1"/>
</dbReference>
<dbReference type="EMBL" id="MBTA01000012">
    <property type="protein sequence ID" value="RKD17320.1"/>
    <property type="molecule type" value="Genomic_DNA"/>
</dbReference>
<keyword evidence="2" id="KW-1185">Reference proteome</keyword>
<comment type="caution">
    <text evidence="1">The sequence shown here is derived from an EMBL/GenBank/DDBJ whole genome shotgun (WGS) entry which is preliminary data.</text>
</comment>
<evidence type="ECO:0000313" key="2">
    <source>
        <dbReference type="Proteomes" id="UP000283433"/>
    </source>
</evidence>
<dbReference type="Gene3D" id="2.160.20.10">
    <property type="entry name" value="Single-stranded right-handed beta-helix, Pectin lyase-like"/>
    <property type="match status" value="1"/>
</dbReference>
<dbReference type="AlphaFoldDB" id="A0A419S7M6"/>
<protein>
    <submittedName>
        <fullName evidence="1">Chloramphenicol resistance protein</fullName>
    </submittedName>
</protein>
<dbReference type="SUPFAM" id="SSF51126">
    <property type="entry name" value="Pectin lyase-like"/>
    <property type="match status" value="1"/>
</dbReference>